<comment type="caution">
    <text evidence="1">The sequence shown here is derived from an EMBL/GenBank/DDBJ whole genome shotgun (WGS) entry which is preliminary data.</text>
</comment>
<proteinExistence type="predicted"/>
<evidence type="ECO:0000313" key="2">
    <source>
        <dbReference type="Proteomes" id="UP001203880"/>
    </source>
</evidence>
<protein>
    <submittedName>
        <fullName evidence="1">Uncharacterized protein</fullName>
    </submittedName>
</protein>
<reference evidence="1" key="1">
    <citation type="submission" date="2022-05" db="EMBL/GenBank/DDBJ databases">
        <authorList>
            <person name="Park J.-S."/>
        </authorList>
    </citation>
    <scope>NUCLEOTIDE SEQUENCE</scope>
    <source>
        <strain evidence="1">2012CJ41-6</strain>
    </source>
</reference>
<sequence>MKNYIIAGLLCLVLALAIGVRPVQKTVNEALNQGTLKGVETCMSYSKSELLSNDAVQATCVTTFRKRLYHNGHATGRAGPRLGERTVSWGGVLENKTSDHVTTWIQVSVNIFDKDGEETEFLADTPIWIDPLDEAEFRVELPDLESKQLEGLEFCEHEDASPTDCMAWNVSGVMGLAI</sequence>
<organism evidence="1 2">
    <name type="scientific">Ruegeria spongiae</name>
    <dbReference type="NCBI Taxonomy" id="2942209"/>
    <lineage>
        <taxon>Bacteria</taxon>
        <taxon>Pseudomonadati</taxon>
        <taxon>Pseudomonadota</taxon>
        <taxon>Alphaproteobacteria</taxon>
        <taxon>Rhodobacterales</taxon>
        <taxon>Roseobacteraceae</taxon>
        <taxon>Ruegeria</taxon>
    </lineage>
</organism>
<keyword evidence="2" id="KW-1185">Reference proteome</keyword>
<evidence type="ECO:0000313" key="1">
    <source>
        <dbReference type="EMBL" id="MCL6285994.1"/>
    </source>
</evidence>
<gene>
    <name evidence="1" type="ORF">M3P21_20985</name>
</gene>
<dbReference type="Proteomes" id="UP001203880">
    <property type="component" value="Unassembled WGS sequence"/>
</dbReference>
<name>A0ABT0QAR5_9RHOB</name>
<dbReference type="RefSeq" id="WP_249713318.1">
    <property type="nucleotide sequence ID" value="NZ_JAMFMB010000047.1"/>
</dbReference>
<dbReference type="EMBL" id="JAMFMB010000047">
    <property type="protein sequence ID" value="MCL6285994.1"/>
    <property type="molecule type" value="Genomic_DNA"/>
</dbReference>
<accession>A0ABT0QAR5</accession>